<dbReference type="PANTHER" id="PTHR43239:SF1">
    <property type="entry name" value="UPF0734 PROTEIN DDB_G0273871_DDB_G0273177"/>
    <property type="match status" value="1"/>
</dbReference>
<organism evidence="2 3">
    <name type="scientific">Dinghuibacter silviterrae</name>
    <dbReference type="NCBI Taxonomy" id="1539049"/>
    <lineage>
        <taxon>Bacteria</taxon>
        <taxon>Pseudomonadati</taxon>
        <taxon>Bacteroidota</taxon>
        <taxon>Chitinophagia</taxon>
        <taxon>Chitinophagales</taxon>
        <taxon>Chitinophagaceae</taxon>
        <taxon>Dinghuibacter</taxon>
    </lineage>
</organism>
<evidence type="ECO:0000313" key="2">
    <source>
        <dbReference type="EMBL" id="TDW95927.1"/>
    </source>
</evidence>
<dbReference type="AlphaFoldDB" id="A0A4R8DEV3"/>
<dbReference type="InterPro" id="IPR052996">
    <property type="entry name" value="Carb_Metab_Mutarotase"/>
</dbReference>
<feature type="chain" id="PRO_5020958474" evidence="1">
    <location>
        <begin position="24"/>
        <end position="151"/>
    </location>
</feature>
<dbReference type="RefSeq" id="WP_133995737.1">
    <property type="nucleotide sequence ID" value="NZ_SODV01000002.1"/>
</dbReference>
<dbReference type="PROSITE" id="PS51257">
    <property type="entry name" value="PROKAR_LIPOPROTEIN"/>
    <property type="match status" value="1"/>
</dbReference>
<keyword evidence="1" id="KW-0732">Signal</keyword>
<dbReference type="Proteomes" id="UP000294498">
    <property type="component" value="Unassembled WGS sequence"/>
</dbReference>
<name>A0A4R8DEV3_9BACT</name>
<keyword evidence="3" id="KW-1185">Reference proteome</keyword>
<dbReference type="SUPFAM" id="SSF54909">
    <property type="entry name" value="Dimeric alpha+beta barrel"/>
    <property type="match status" value="1"/>
</dbReference>
<reference evidence="2 3" key="1">
    <citation type="submission" date="2019-03" db="EMBL/GenBank/DDBJ databases">
        <title>Genomic Encyclopedia of Type Strains, Phase IV (KMG-IV): sequencing the most valuable type-strain genomes for metagenomic binning, comparative biology and taxonomic classification.</title>
        <authorList>
            <person name="Goeker M."/>
        </authorList>
    </citation>
    <scope>NUCLEOTIDE SEQUENCE [LARGE SCALE GENOMIC DNA]</scope>
    <source>
        <strain evidence="2 3">DSM 100059</strain>
    </source>
</reference>
<comment type="caution">
    <text evidence="2">The sequence shown here is derived from an EMBL/GenBank/DDBJ whole genome shotgun (WGS) entry which is preliminary data.</text>
</comment>
<sequence>MRFSSKYLAILLLFASCRHPVSTATRDVVMVVNLVDDSTKVSQYLAYHQKVWPEVEAGFRKAGYKDIRLYRYNRTLVMIVTVPANADLGEMGRVAESYDPKCREWNRMMDAFQVGVPGTAPGQKWAQADLFYRFTGDTTRIALQNPAETTP</sequence>
<dbReference type="PANTHER" id="PTHR43239">
    <property type="entry name" value="UPF0734 PROTEIN DDB_G0273871/DDB_G0273177"/>
    <property type="match status" value="1"/>
</dbReference>
<protein>
    <submittedName>
        <fullName evidence="2">L-rhamnose mutarotase</fullName>
    </submittedName>
</protein>
<evidence type="ECO:0000313" key="3">
    <source>
        <dbReference type="Proteomes" id="UP000294498"/>
    </source>
</evidence>
<dbReference type="InterPro" id="IPR011008">
    <property type="entry name" value="Dimeric_a/b-barrel"/>
</dbReference>
<dbReference type="Pfam" id="PF05336">
    <property type="entry name" value="rhaM"/>
    <property type="match status" value="1"/>
</dbReference>
<accession>A0A4R8DEV3</accession>
<dbReference type="OrthoDB" id="9808066at2"/>
<evidence type="ECO:0000256" key="1">
    <source>
        <dbReference type="SAM" id="SignalP"/>
    </source>
</evidence>
<gene>
    <name evidence="2" type="ORF">EDB95_3748</name>
</gene>
<feature type="signal peptide" evidence="1">
    <location>
        <begin position="1"/>
        <end position="23"/>
    </location>
</feature>
<dbReference type="InterPro" id="IPR008000">
    <property type="entry name" value="Rham/fucose_mutarotase"/>
</dbReference>
<dbReference type="EMBL" id="SODV01000002">
    <property type="protein sequence ID" value="TDW95927.1"/>
    <property type="molecule type" value="Genomic_DNA"/>
</dbReference>
<dbReference type="Gene3D" id="3.30.70.100">
    <property type="match status" value="1"/>
</dbReference>
<proteinExistence type="predicted"/>
<dbReference type="GO" id="GO:0016857">
    <property type="term" value="F:racemase and epimerase activity, acting on carbohydrates and derivatives"/>
    <property type="evidence" value="ECO:0007669"/>
    <property type="project" value="InterPro"/>
</dbReference>